<evidence type="ECO:0000313" key="2">
    <source>
        <dbReference type="Proteomes" id="UP000008793"/>
    </source>
</evidence>
<dbReference type="HOGENOM" id="CLU_3183462_0_0_6"/>
<proteinExistence type="predicted"/>
<dbReference type="KEGG" id="ebi:EbC_pEb17200290"/>
<keyword evidence="2" id="KW-1185">Reference proteome</keyword>
<dbReference type="EMBL" id="FP236830">
    <property type="protein sequence ID" value="CAX53482.1"/>
    <property type="molecule type" value="Genomic_DNA"/>
</dbReference>
<gene>
    <name evidence="1" type="ordered locus">EbC_pEb17200290</name>
</gene>
<geneLocation type="plasmid" evidence="1 2">
    <name>pEB170</name>
</geneLocation>
<reference evidence="1 2" key="1">
    <citation type="journal article" date="2010" name="BMC Genomics">
        <title>Genome comparison of the epiphytic bacteria Erwinia billingiae and E. tasmaniensis with the pear pathogen E. pyrifoliae.</title>
        <authorList>
            <person name="Kube M."/>
            <person name="Migdoll A.M."/>
            <person name="Gehring I."/>
            <person name="Heitmann K."/>
            <person name="Mayer Y."/>
            <person name="Kuhl H."/>
            <person name="Knaust F."/>
            <person name="Geider K."/>
            <person name="Reinhardt R."/>
        </authorList>
    </citation>
    <scope>NUCLEOTIDE SEQUENCE [LARGE SCALE GENOMIC DNA]</scope>
    <source>
        <strain evidence="1 2">Eb661</strain>
        <plasmid evidence="1">pEB170</plasmid>
    </source>
</reference>
<keyword evidence="1" id="KW-0614">Plasmid</keyword>
<dbReference type="Proteomes" id="UP000008793">
    <property type="component" value="Plasmid pEB170"/>
</dbReference>
<accession>D8MJN4</accession>
<organism evidence="2">
    <name type="scientific">Erwinia billingiae (strain Eb661)</name>
    <dbReference type="NCBI Taxonomy" id="634500"/>
    <lineage>
        <taxon>Bacteria</taxon>
        <taxon>Pseudomonadati</taxon>
        <taxon>Pseudomonadota</taxon>
        <taxon>Gammaproteobacteria</taxon>
        <taxon>Enterobacterales</taxon>
        <taxon>Erwiniaceae</taxon>
        <taxon>Erwinia</taxon>
    </lineage>
</organism>
<protein>
    <submittedName>
        <fullName evidence="1">Site-specific recombinase, phage integrase</fullName>
    </submittedName>
</protein>
<name>D8MJN4_ERWBE</name>
<evidence type="ECO:0000313" key="1">
    <source>
        <dbReference type="EMBL" id="CAX53482.1"/>
    </source>
</evidence>
<sequence>MFKRALDSKLRGCNLVKLKVSDVAYGQSGYFDLQVSQLRKQPKNGF</sequence>
<dbReference type="AlphaFoldDB" id="D8MJN4"/>